<evidence type="ECO:0000313" key="2">
    <source>
        <dbReference type="Proteomes" id="UP001165101"/>
    </source>
</evidence>
<dbReference type="Proteomes" id="UP001165101">
    <property type="component" value="Unassembled WGS sequence"/>
</dbReference>
<proteinExistence type="predicted"/>
<comment type="caution">
    <text evidence="1">The sequence shown here is derived from an EMBL/GenBank/DDBJ whole genome shotgun (WGS) entry which is preliminary data.</text>
</comment>
<accession>A0ACB5TEF7</accession>
<reference evidence="1" key="1">
    <citation type="submission" date="2023-04" db="EMBL/GenBank/DDBJ databases">
        <title>Candida boidinii NBRC 1967.</title>
        <authorList>
            <person name="Ichikawa N."/>
            <person name="Sato H."/>
            <person name="Tonouchi N."/>
        </authorList>
    </citation>
    <scope>NUCLEOTIDE SEQUENCE</scope>
    <source>
        <strain evidence="1">NBRC 1967</strain>
    </source>
</reference>
<evidence type="ECO:0000313" key="1">
    <source>
        <dbReference type="EMBL" id="GME86820.1"/>
    </source>
</evidence>
<protein>
    <submittedName>
        <fullName evidence="1">Unnamed protein product</fullName>
    </submittedName>
</protein>
<organism evidence="1 2">
    <name type="scientific">Candida boidinii</name>
    <name type="common">Yeast</name>
    <dbReference type="NCBI Taxonomy" id="5477"/>
    <lineage>
        <taxon>Eukaryota</taxon>
        <taxon>Fungi</taxon>
        <taxon>Dikarya</taxon>
        <taxon>Ascomycota</taxon>
        <taxon>Saccharomycotina</taxon>
        <taxon>Pichiomycetes</taxon>
        <taxon>Pichiales</taxon>
        <taxon>Pichiaceae</taxon>
        <taxon>Ogataea</taxon>
        <taxon>Ogataea/Candida clade</taxon>
    </lineage>
</organism>
<sequence length="3272" mass="372896">MLHSIQARQVDQPQQLRLMQLQIEIDCINPESQLPKEWKCLDFQYYKGITESAKKHKKRNLEKQNINKKEKNQLNSSQSLSSESQIESPLSSPTKNRKNSNFQILNSQSGSNSSDSNNPSSNSTTLNTNIKISETKSEASSTITTATQLSSSSKNNNNKGEFEGVHHFVLSEELIRKLTIQQIYDRAVNIIPKEKWSSFVSSVFIAKAFNSNSFESIQYRRDLVTVKCLAVAAGSSCSPYAVMTSAVFDDEPYLMSYMSDLINPDNIVPLEVSFAALRAFFCISGKRGSSDLMRALGGNVNHGLLLHILKYVLKFAKDDRTDMDQAYLNYYFNLLANLIDNKHLVPHLRSAGLLEILLEFLTLRNKFRMTRSGPLQLIELFIKILPDLLDDFIAQNGFNILIDLLKYEVDFALENPNYDGGAPKDAIVTHSISVRQVKTINSTLKLTLYLLKNHHGDRMRNLFDSNILKSLIKIIENPTVFGVDLLSDTILIITSIMNNEPTSFSILKEAGVIDTFFNHFSNFLTKSTDLLAAIPEAFSAIGLNKEGLRLLRESDCINRFLQIFKDVELCKLLLKDDNCSLIGYSMNELARHHPELKPLIEKAVIKLFNEIPDLLNFEKDEFYQSKQGSLCHSRQGTYNKFEDGKIMETWETSASGNLLEATLMFMSCLFDNKQYWTKMGNAIDPKLFIKYIAVPNITFDYVFSNSLYSLTTILKLFSSDIPYYGLNSLLDAIADTLKDLKEFTHYDRNDVSFFAQFENKENGDKEGGYYMSKLCSMNSLLYVFSDVYAMQYTSVTNLLCVVTKLSEDSSIKIIDELVQFYRRTILEEILINVNTPEDIIEEITSVGQELSPSQIRIGPTGSKTADWDGTSAQYKNLSILMFHYVRCQSWLRYICAFISRLPQEKRIESPETARKSMKIVVSLSRSFVSILNNIPNATPEIESAYYLIVSNIIYMLIVSRDKRGFDAVNYPITISLFQFNGFKKMAQLVIQNFSYLSNLSNETVEKYKALDYVSIEQPSTNLKLIDQLLMIIVAIGEKHATSSTNLYEKLYHHIKKDDKSYASECEGSLIVQASFISYGILTDLLSSNGVNILEKNPENLTTGMVEKIIILSKQFYCSYSNTLASHLKFEGRLYEIDSRNTVYSEAKLNYLVELGVPEDMAIDSLIFFRDAIEKIEPSYLSDINVPPEVCEGISERLKSFEAEPPKLIEPQYSHLCKVDDLIFARGANETNFIEYWLEIAQLFPKSVHRISELLNQLIKQSSYGDTMEIKDILETVFSRIISFDFESSNTKDSTRLSSMLSLLGLLLETEDDISESIVSLFDSILDFIKDIITPESANKVWFSRALFVYEKLLRSSSIPQSEPPARPGFAPRDAKFKNTYQIDEEIKEKIFKQLLLVEEITEVETALGVSRILVLYCLKQNFSSRICGSKTLLALIKSVQKLGNSDVHLQVLVITLVRFCMESNEIIQAYITQEVTDMFKKKPRSFDRRAKAPILDLHVVLNGCSNMILRSDYNFVESFSELVVFDDFSGLFDATKIRLMTPEEKKSLNARETSEDISKSDSTDVQMTDLSTSQNTGDLNYSTGIMQILLSELMTLTKKDLLSSPLDQENEKSDLVVLSKGNQELNFPKEIIFRNENCSYACFLLQTITELLLSYKQAKMEFLRFSKKNGDVSANPRSTALNMMLYSFIYTDPFDKTLSAKRKRRQIYSTLAKKCISALISTVPIKGIDPTDFKLVDPDMTFVRKFAVDIIIKFIIENDNTTASSFIRYGKTVEILNLVSGLLGSNNRQGLATERILSQNDSSLITKEFLDKKFPTVVTSVLGDLDVNFPHTEEVASSVMNVISRLGSIKSKHAEFFSEAHTDVEEEEPIADDDIADEDEETPDLLRNSTLGMYDVEDIEDEYDDGEDEFYDDDIEIVYSDDDDDDVDTDGDDGDIEEIDENFDTDDEMDIGDIRFNESDSELDEDGSDVSDADVDENDSIDEDEMYDDYYDNEDSEDVSDSESNEGRQFNDIIEILSDMDSENEADNGEGSSENSDYDDEDDDSAIIDEWLEQDTANRRRRSNNYYRNLLDDDAPSTSDEDQLRDDDELDGDDTDVLRYDINPFLGQERASMGDSVLPNTVQMLVNELDANGNNHLRRLPIRMDGMFPNGVNRGSLQLQSGGSLSDIIRTLAGHRSDFTRNKKSEDVPNLTILSTFQRWKSVATLFFNRSQKKSDVCRISMNIFNRIYERSLKLHEAEVEAAQKKKLEEQKAREIQAEKEKAELERIAKEEELARAAEAEDEDKDHDEADSDLEAGDAPEPVYISIGDRDVDISGTDIDPEFLLALPEDMREEVLSQHIRERRAEASSSGNHIREVDDEFMQALPADLRDEIFRYEYRSEAEARLVNHLNESIPEDDHQEEGSDGNEEVAPVRKNAKVYFSPMIDKFGVAAIFKMIFVPQLYYKRQGMFSAVSYLCHSKQTRGEVVALLLLILHESLSDKSSLENIYQQLCSRAKLPEGTISSFESPKKKSITIGPKRPNVVNQNFKFSFPIGCTTLTVATQAIDLLQYLLENESHMRLHLLMDQENNSFIRRLGKIKKLKDNSHKYPINVLLNLLDTPLIKNDTNLLDTLSRTIQIATKPLQTIKMNLDEINKDPSKKEKIKKLPQLPSIPDKNLRLVINILVADDCASKVFQQTISSIQNLSLLENGKKVFPKELTRKAMSLSQSISKEIQVLIDNMKTFIEENHDVIEDIPSLEKFSSAASNQAKLLRILTALDYLFQIKDDEDENNADITELRKLYKNSALGPLWGALSDCLRMLNENSSLTPIATVLSPLIEALMVVCKHSNVEDLPIRDVLNYEEKRRDYTKEPIESLFFSFTDEHKKILNQMVRNNPKLMSGSFSVLIRNPKVLEFDNKRVYFEQKLHENVTDVPTLPVNVRRDQVFLDSYRALFFKNPEEVRKAKLEIQFKGEQGVDAGGLTREWYQVLSRQMFNPDYALFTPVASDKTTFHPNRTSWVNPEHLSFFKFVGTIIGKAVYDNCMLDCHFSRAVYKRILGRPVSLKDMESLDLDYYKSLVWMLENDITDIIVETFSVETDDYGEHKIIDLIEDGRNVSVTEENKRQYVKLIVEYRLQTSVKDQMENFLQGFHSVIPKELVAVFDDQELELLISGLPEIDVDDWKNNTVYQNYSASSPQVQWFWRAVKSFDQEEKAKLLQFSTGTSKVPLNGFKELTGMSGVAKFSIHRVYDNTDRLPSSHTCFNQVDLPEYESYEKLRNALLLAITEGHVGFGFA</sequence>
<gene>
    <name evidence="1" type="ORF">Cboi01_000002400</name>
</gene>
<keyword evidence="2" id="KW-1185">Reference proteome</keyword>
<dbReference type="EMBL" id="BSXV01000005">
    <property type="protein sequence ID" value="GME86820.1"/>
    <property type="molecule type" value="Genomic_DNA"/>
</dbReference>
<name>A0ACB5TEF7_CANBO</name>